<dbReference type="Pfam" id="PF07883">
    <property type="entry name" value="Cupin_2"/>
    <property type="match status" value="1"/>
</dbReference>
<dbReference type="Pfam" id="PF02627">
    <property type="entry name" value="CMD"/>
    <property type="match status" value="1"/>
</dbReference>
<dbReference type="Proteomes" id="UP000199116">
    <property type="component" value="Unassembled WGS sequence"/>
</dbReference>
<dbReference type="Gene3D" id="2.60.120.10">
    <property type="entry name" value="Jelly Rolls"/>
    <property type="match status" value="1"/>
</dbReference>
<proteinExistence type="predicted"/>
<dbReference type="SUPFAM" id="SSF51182">
    <property type="entry name" value="RmlC-like cupins"/>
    <property type="match status" value="1"/>
</dbReference>
<dbReference type="InterPro" id="IPR014710">
    <property type="entry name" value="RmlC-like_jellyroll"/>
</dbReference>
<dbReference type="InterPro" id="IPR029032">
    <property type="entry name" value="AhpD-like"/>
</dbReference>
<feature type="domain" description="Cupin type-2" evidence="3">
    <location>
        <begin position="284"/>
        <end position="340"/>
    </location>
</feature>
<dbReference type="InterPro" id="IPR011051">
    <property type="entry name" value="RmlC_Cupin_sf"/>
</dbReference>
<gene>
    <name evidence="4" type="ORF">SAMN04488033_12023</name>
</gene>
<accession>A0A1I2NHI4</accession>
<sequence>MNYNFRSILFCLLIVVPLTISAQSENEKLSPTEYSIARISAATATGDLETLEDALNEGLDNGLSINKIKEELVHLYAYTGFPRSLMAINTLTDVLEDRKEKGIEDEAGEKPKDLKEGNKYEIGKEVLADLTGVENRPKAGYAKTVPIIEVFLKEHLFADIFKRRVLSYKEREIATVAALLSMGGAAPMATGHIKISMRHGVTEPQILQIVKMIETEIDEGTGLESREVVAALISGERTETKAATDDGEKIYPRGEKIENPVFTGNAWVNFLVTADEVNKNSVGVVTFEPGARTFWHRHPNGQIILALSGEGYYQEKGSQKVIMKKGDVAKCPADTPHWHGAGPNDDFVQIAITSRVDGPTEWEDEVSDSQYKN</sequence>
<dbReference type="PANTHER" id="PTHR43698">
    <property type="entry name" value="RIBD C-TERMINAL DOMAIN CONTAINING PROTEIN"/>
    <property type="match status" value="1"/>
</dbReference>
<dbReference type="InterPro" id="IPR003779">
    <property type="entry name" value="CMD-like"/>
</dbReference>
<dbReference type="InterPro" id="IPR013096">
    <property type="entry name" value="Cupin_2"/>
</dbReference>
<dbReference type="InterPro" id="IPR047263">
    <property type="entry name" value="HNL-like_cupin"/>
</dbReference>
<protein>
    <submittedName>
        <fullName evidence="4">Cupin domain protein</fullName>
    </submittedName>
</protein>
<evidence type="ECO:0000259" key="3">
    <source>
        <dbReference type="Pfam" id="PF07883"/>
    </source>
</evidence>
<dbReference type="RefSeq" id="WP_093305581.1">
    <property type="nucleotide sequence ID" value="NZ_FOOH01000020.1"/>
</dbReference>
<dbReference type="Gene3D" id="1.20.1290.10">
    <property type="entry name" value="AhpD-like"/>
    <property type="match status" value="1"/>
</dbReference>
<keyword evidence="1" id="KW-0732">Signal</keyword>
<dbReference type="PANTHER" id="PTHR43698:SF1">
    <property type="entry name" value="BLL4564 PROTEIN"/>
    <property type="match status" value="1"/>
</dbReference>
<dbReference type="EMBL" id="FOOH01000020">
    <property type="protein sequence ID" value="SFG01137.1"/>
    <property type="molecule type" value="Genomic_DNA"/>
</dbReference>
<keyword evidence="5" id="KW-1185">Reference proteome</keyword>
<evidence type="ECO:0000313" key="5">
    <source>
        <dbReference type="Proteomes" id="UP000199116"/>
    </source>
</evidence>
<dbReference type="GO" id="GO:0051920">
    <property type="term" value="F:peroxiredoxin activity"/>
    <property type="evidence" value="ECO:0007669"/>
    <property type="project" value="InterPro"/>
</dbReference>
<organism evidence="4 5">
    <name type="scientific">Salegentibacter agarivorans</name>
    <dbReference type="NCBI Taxonomy" id="345907"/>
    <lineage>
        <taxon>Bacteria</taxon>
        <taxon>Pseudomonadati</taxon>
        <taxon>Bacteroidota</taxon>
        <taxon>Flavobacteriia</taxon>
        <taxon>Flavobacteriales</taxon>
        <taxon>Flavobacteriaceae</taxon>
        <taxon>Salegentibacter</taxon>
    </lineage>
</organism>
<feature type="chain" id="PRO_5011549509" evidence="1">
    <location>
        <begin position="23"/>
        <end position="373"/>
    </location>
</feature>
<reference evidence="5" key="1">
    <citation type="submission" date="2016-10" db="EMBL/GenBank/DDBJ databases">
        <authorList>
            <person name="Varghese N."/>
            <person name="Submissions S."/>
        </authorList>
    </citation>
    <scope>NUCLEOTIDE SEQUENCE [LARGE SCALE GENOMIC DNA]</scope>
    <source>
        <strain evidence="5">DSM 23515</strain>
    </source>
</reference>
<evidence type="ECO:0000313" key="4">
    <source>
        <dbReference type="EMBL" id="SFG01137.1"/>
    </source>
</evidence>
<feature type="signal peptide" evidence="1">
    <location>
        <begin position="1"/>
        <end position="22"/>
    </location>
</feature>
<dbReference type="AlphaFoldDB" id="A0A1I2NHI4"/>
<name>A0A1I2NHI4_9FLAO</name>
<evidence type="ECO:0000259" key="2">
    <source>
        <dbReference type="Pfam" id="PF02627"/>
    </source>
</evidence>
<dbReference type="SUPFAM" id="SSF69118">
    <property type="entry name" value="AhpD-like"/>
    <property type="match status" value="1"/>
</dbReference>
<dbReference type="CDD" id="cd02233">
    <property type="entry name" value="cupin_HNL-like"/>
    <property type="match status" value="1"/>
</dbReference>
<evidence type="ECO:0000256" key="1">
    <source>
        <dbReference type="SAM" id="SignalP"/>
    </source>
</evidence>
<feature type="domain" description="Carboxymuconolactone decarboxylase-like" evidence="2">
    <location>
        <begin position="153"/>
        <end position="211"/>
    </location>
</feature>